<dbReference type="Pfam" id="PF00664">
    <property type="entry name" value="ABC_membrane"/>
    <property type="match status" value="1"/>
</dbReference>
<dbReference type="InterPro" id="IPR039421">
    <property type="entry name" value="Type_1_exporter"/>
</dbReference>
<feature type="transmembrane region" description="Helical" evidence="7">
    <location>
        <begin position="125"/>
        <end position="150"/>
    </location>
</feature>
<evidence type="ECO:0000256" key="2">
    <source>
        <dbReference type="ARBA" id="ARBA00022692"/>
    </source>
</evidence>
<feature type="transmembrane region" description="Helical" evidence="7">
    <location>
        <begin position="238"/>
        <end position="260"/>
    </location>
</feature>
<dbReference type="PANTHER" id="PTHR24221">
    <property type="entry name" value="ATP-BINDING CASSETTE SUB-FAMILY B"/>
    <property type="match status" value="1"/>
</dbReference>
<proteinExistence type="predicted"/>
<dbReference type="CDD" id="cd07346">
    <property type="entry name" value="ABC_6TM_exporters"/>
    <property type="match status" value="1"/>
</dbReference>
<dbReference type="GO" id="GO:0005524">
    <property type="term" value="F:ATP binding"/>
    <property type="evidence" value="ECO:0007669"/>
    <property type="project" value="UniProtKB-KW"/>
</dbReference>
<sequence>MAIFKFVLRYLLRHKMIVLIYLIFSLLYWLVSISFPVLTGIYIDELLDTYSLHTIKVFTQIILIAGAVKILSTFIKKYYLSKVGVKATTELNFEVLRHISELPILHYNNTDKGYLNHRIANDSTVVVNFVLSNLFELIINGLTILVAFYISLNLNVKLTIILVPMIPLYLIIYLLFKSALYNRGFKYRENQNNLFSEMNKYLYNIKFNKTNATFTEAYNKLTSNFTIMYDSFLSYTKLSLSFTNSGSVISVISQIIIFYFGGMEIINGNLTIGEFTIINSFFSMIINSIKYLIGFGQNYQNALVSYKRIKQILEKDPDINEKEIVSNIETIQLNNVTFSYGDKKNIIKNFNYKFKKGKVYCICGENGSGKSTFIDLITGILTNYYSGNIYYNLKEIKKLDMYYTRKKQIGVIAQNPKLVTGTLFENVTYGFSDHKKNIEHMLTKVGLSKSWKLDDCIYENSENISGGERYKIALTRALLKEPQVLLMDEPTAALDSNSVEKFKKLITDIKKRKMIFIITHDQQLFNIADEIININDLTEKVST</sequence>
<dbReference type="PROSITE" id="PS50893">
    <property type="entry name" value="ABC_TRANSPORTER_2"/>
    <property type="match status" value="1"/>
</dbReference>
<dbReference type="SMART" id="SM00382">
    <property type="entry name" value="AAA"/>
    <property type="match status" value="1"/>
</dbReference>
<protein>
    <submittedName>
        <fullName evidence="10">ABC transporter ATP-binding protein</fullName>
    </submittedName>
</protein>
<dbReference type="Gene3D" id="1.20.1560.10">
    <property type="entry name" value="ABC transporter type 1, transmembrane domain"/>
    <property type="match status" value="1"/>
</dbReference>
<comment type="subcellular location">
    <subcellularLocation>
        <location evidence="1">Cell membrane</location>
        <topology evidence="1">Multi-pass membrane protein</topology>
    </subcellularLocation>
</comment>
<feature type="domain" description="ABC transmembrane type-1" evidence="9">
    <location>
        <begin position="19"/>
        <end position="301"/>
    </location>
</feature>
<reference evidence="10" key="1">
    <citation type="journal article" date="2013" name="Extremophiles">
        <title>Proteinivorax tanatarense gen. nov., sp. nov., an anaerobic, haloalkaliphilic, proteolytic bacterium isolated from a decaying algal bloom, and proposal of Proteinivoraceae fam. nov.</title>
        <authorList>
            <person name="Kevbrin V."/>
            <person name="Boltyanskaya Y."/>
            <person name="Zhilina T."/>
            <person name="Kolganova T."/>
            <person name="Lavrentjeva E."/>
            <person name="Kuznetsov B."/>
        </authorList>
    </citation>
    <scope>NUCLEOTIDE SEQUENCE</scope>
    <source>
        <strain evidence="10">Z-910T</strain>
    </source>
</reference>
<organism evidence="10">
    <name type="scientific">Proteinivorax tanatarense</name>
    <dbReference type="NCBI Taxonomy" id="1260629"/>
    <lineage>
        <taxon>Bacteria</taxon>
        <taxon>Bacillati</taxon>
        <taxon>Bacillota</taxon>
        <taxon>Clostridia</taxon>
        <taxon>Eubacteriales</taxon>
        <taxon>Proteinivoracaceae</taxon>
        <taxon>Proteinivorax</taxon>
    </lineage>
</organism>
<keyword evidence="4 10" id="KW-0067">ATP-binding</keyword>
<keyword evidence="5 7" id="KW-1133">Transmembrane helix</keyword>
<dbReference type="GO" id="GO:0140359">
    <property type="term" value="F:ABC-type transporter activity"/>
    <property type="evidence" value="ECO:0007669"/>
    <property type="project" value="InterPro"/>
</dbReference>
<dbReference type="PROSITE" id="PS50929">
    <property type="entry name" value="ABC_TM1F"/>
    <property type="match status" value="1"/>
</dbReference>
<dbReference type="Gene3D" id="3.40.50.300">
    <property type="entry name" value="P-loop containing nucleotide triphosphate hydrolases"/>
    <property type="match status" value="1"/>
</dbReference>
<dbReference type="SUPFAM" id="SSF90123">
    <property type="entry name" value="ABC transporter transmembrane region"/>
    <property type="match status" value="1"/>
</dbReference>
<dbReference type="InterPro" id="IPR003593">
    <property type="entry name" value="AAA+_ATPase"/>
</dbReference>
<dbReference type="InterPro" id="IPR011527">
    <property type="entry name" value="ABC1_TM_dom"/>
</dbReference>
<dbReference type="Pfam" id="PF00005">
    <property type="entry name" value="ABC_tran"/>
    <property type="match status" value="1"/>
</dbReference>
<feature type="domain" description="ABC transporter" evidence="8">
    <location>
        <begin position="331"/>
        <end position="541"/>
    </location>
</feature>
<keyword evidence="6 7" id="KW-0472">Membrane</keyword>
<evidence type="ECO:0000259" key="8">
    <source>
        <dbReference type="PROSITE" id="PS50893"/>
    </source>
</evidence>
<evidence type="ECO:0000259" key="9">
    <source>
        <dbReference type="PROSITE" id="PS50929"/>
    </source>
</evidence>
<evidence type="ECO:0000256" key="6">
    <source>
        <dbReference type="ARBA" id="ARBA00023136"/>
    </source>
</evidence>
<dbReference type="GO" id="GO:0016887">
    <property type="term" value="F:ATP hydrolysis activity"/>
    <property type="evidence" value="ECO:0007669"/>
    <property type="project" value="InterPro"/>
</dbReference>
<dbReference type="InterPro" id="IPR027417">
    <property type="entry name" value="P-loop_NTPase"/>
</dbReference>
<dbReference type="GO" id="GO:0005886">
    <property type="term" value="C:plasma membrane"/>
    <property type="evidence" value="ECO:0007669"/>
    <property type="project" value="UniProtKB-SubCell"/>
</dbReference>
<dbReference type="RefSeq" id="WP_350342975.1">
    <property type="nucleotide sequence ID" value="NZ_CP158367.1"/>
</dbReference>
<dbReference type="InterPro" id="IPR036640">
    <property type="entry name" value="ABC1_TM_sf"/>
</dbReference>
<evidence type="ECO:0000256" key="7">
    <source>
        <dbReference type="SAM" id="Phobius"/>
    </source>
</evidence>
<dbReference type="AlphaFoldDB" id="A0AAU7VK55"/>
<feature type="transmembrane region" description="Helical" evidence="7">
    <location>
        <begin position="55"/>
        <end position="75"/>
    </location>
</feature>
<dbReference type="CDD" id="cd03228">
    <property type="entry name" value="ABCC_MRP_Like"/>
    <property type="match status" value="1"/>
</dbReference>
<dbReference type="EMBL" id="CP158367">
    <property type="protein sequence ID" value="XBX74217.1"/>
    <property type="molecule type" value="Genomic_DNA"/>
</dbReference>
<name>A0AAU7VK55_9FIRM</name>
<feature type="transmembrane region" description="Helical" evidence="7">
    <location>
        <begin position="156"/>
        <end position="176"/>
    </location>
</feature>
<evidence type="ECO:0000256" key="3">
    <source>
        <dbReference type="ARBA" id="ARBA00022741"/>
    </source>
</evidence>
<gene>
    <name evidence="10" type="ORF">PRVXT_002244</name>
</gene>
<evidence type="ECO:0000313" key="10">
    <source>
        <dbReference type="EMBL" id="XBX74217.1"/>
    </source>
</evidence>
<accession>A0AAU7VK55</accession>
<keyword evidence="3" id="KW-0547">Nucleotide-binding</keyword>
<evidence type="ECO:0000256" key="4">
    <source>
        <dbReference type="ARBA" id="ARBA00022840"/>
    </source>
</evidence>
<feature type="transmembrane region" description="Helical" evidence="7">
    <location>
        <begin position="20"/>
        <end position="43"/>
    </location>
</feature>
<dbReference type="PANTHER" id="PTHR24221:SF654">
    <property type="entry name" value="ATP-BINDING CASSETTE SUB-FAMILY B MEMBER 6"/>
    <property type="match status" value="1"/>
</dbReference>
<keyword evidence="2 7" id="KW-0812">Transmembrane</keyword>
<dbReference type="InterPro" id="IPR003439">
    <property type="entry name" value="ABC_transporter-like_ATP-bd"/>
</dbReference>
<reference evidence="10" key="2">
    <citation type="submission" date="2024-06" db="EMBL/GenBank/DDBJ databases">
        <authorList>
            <person name="Petrova K.O."/>
            <person name="Toshchakov S.V."/>
            <person name="Boltjanskaja Y.V."/>
            <person name="Kevbrin V."/>
        </authorList>
    </citation>
    <scope>NUCLEOTIDE SEQUENCE</scope>
    <source>
        <strain evidence="10">Z-910T</strain>
    </source>
</reference>
<evidence type="ECO:0000256" key="5">
    <source>
        <dbReference type="ARBA" id="ARBA00022989"/>
    </source>
</evidence>
<dbReference type="SUPFAM" id="SSF52540">
    <property type="entry name" value="P-loop containing nucleoside triphosphate hydrolases"/>
    <property type="match status" value="1"/>
</dbReference>
<evidence type="ECO:0000256" key="1">
    <source>
        <dbReference type="ARBA" id="ARBA00004651"/>
    </source>
</evidence>